<name>A0A8C6S324_9GOBI</name>
<evidence type="ECO:0000256" key="5">
    <source>
        <dbReference type="PIRNR" id="PIRNR028977"/>
    </source>
</evidence>
<organism evidence="9 10">
    <name type="scientific">Neogobius melanostomus</name>
    <name type="common">round goby</name>
    <dbReference type="NCBI Taxonomy" id="47308"/>
    <lineage>
        <taxon>Eukaryota</taxon>
        <taxon>Metazoa</taxon>
        <taxon>Chordata</taxon>
        <taxon>Craniata</taxon>
        <taxon>Vertebrata</taxon>
        <taxon>Euteleostomi</taxon>
        <taxon>Actinopterygii</taxon>
        <taxon>Neopterygii</taxon>
        <taxon>Teleostei</taxon>
        <taxon>Neoteleostei</taxon>
        <taxon>Acanthomorphata</taxon>
        <taxon>Gobiaria</taxon>
        <taxon>Gobiiformes</taxon>
        <taxon>Gobioidei</taxon>
        <taxon>Gobiidae</taxon>
        <taxon>Benthophilinae</taxon>
        <taxon>Neogobiini</taxon>
        <taxon>Neogobius</taxon>
    </lineage>
</organism>
<dbReference type="Ensembl" id="ENSNMLT00000000996.1">
    <property type="protein sequence ID" value="ENSNMLP00000000851.1"/>
    <property type="gene ID" value="ENSNMLG00000000583.1"/>
</dbReference>
<comment type="subcellular location">
    <subcellularLocation>
        <location evidence="1 5">Nucleus</location>
        <location evidence="1 5">Nucleolus</location>
    </subcellularLocation>
</comment>
<dbReference type="PANTHER" id="PTHR14428:SF5">
    <property type="entry name" value="NUCLEOLAR COMPLEX PROTEIN 3 HOMOLOG"/>
    <property type="match status" value="1"/>
</dbReference>
<evidence type="ECO:0000256" key="4">
    <source>
        <dbReference type="ARBA" id="ARBA00023242"/>
    </source>
</evidence>
<keyword evidence="4" id="KW-0539">Nucleus</keyword>
<feature type="region of interest" description="Disordered" evidence="6">
    <location>
        <begin position="388"/>
        <end position="409"/>
    </location>
</feature>
<dbReference type="InterPro" id="IPR016024">
    <property type="entry name" value="ARM-type_fold"/>
</dbReference>
<dbReference type="Pfam" id="PF07540">
    <property type="entry name" value="NOC3p"/>
    <property type="match status" value="1"/>
</dbReference>
<dbReference type="GO" id="GO:0005730">
    <property type="term" value="C:nucleolus"/>
    <property type="evidence" value="ECO:0007669"/>
    <property type="project" value="UniProtKB-SubCell"/>
</dbReference>
<evidence type="ECO:0000256" key="3">
    <source>
        <dbReference type="ARBA" id="ARBA00023054"/>
    </source>
</evidence>
<keyword evidence="10" id="KW-1185">Reference proteome</keyword>
<dbReference type="AlphaFoldDB" id="A0A8C6S324"/>
<proteinExistence type="inferred from homology"/>
<dbReference type="GO" id="GO:0003682">
    <property type="term" value="F:chromatin binding"/>
    <property type="evidence" value="ECO:0007669"/>
    <property type="project" value="TreeGrafter"/>
</dbReference>
<evidence type="ECO:0000259" key="8">
    <source>
        <dbReference type="Pfam" id="PF07540"/>
    </source>
</evidence>
<comment type="similarity">
    <text evidence="2 5">Belongs to the CBF/MAK21 family.</text>
</comment>
<dbReference type="Proteomes" id="UP000694523">
    <property type="component" value="Unplaced"/>
</dbReference>
<dbReference type="GO" id="GO:0006270">
    <property type="term" value="P:DNA replication initiation"/>
    <property type="evidence" value="ECO:0007669"/>
    <property type="project" value="TreeGrafter"/>
</dbReference>
<evidence type="ECO:0000313" key="9">
    <source>
        <dbReference type="Ensembl" id="ENSNMLP00000000851.1"/>
    </source>
</evidence>
<dbReference type="SUPFAM" id="SSF48371">
    <property type="entry name" value="ARM repeat"/>
    <property type="match status" value="1"/>
</dbReference>
<feature type="region of interest" description="Disordered" evidence="6">
    <location>
        <begin position="1"/>
        <end position="63"/>
    </location>
</feature>
<protein>
    <recommendedName>
        <fullName evidence="5">Nucleolar complex protein 3 homolog</fullName>
        <shortName evidence="5">NOC3 protein homolog</shortName>
    </recommendedName>
</protein>
<reference evidence="9" key="1">
    <citation type="submission" date="2025-08" db="UniProtKB">
        <authorList>
            <consortium name="Ensembl"/>
        </authorList>
    </citation>
    <scope>IDENTIFICATION</scope>
</reference>
<dbReference type="PIRSF" id="PIRSF028977">
    <property type="entry name" value="Nucleolar_complex_p3"/>
    <property type="match status" value="1"/>
</dbReference>
<dbReference type="InterPro" id="IPR005612">
    <property type="entry name" value="CCAAT-binding_factor"/>
</dbReference>
<evidence type="ECO:0000256" key="6">
    <source>
        <dbReference type="SAM" id="MobiDB-lite"/>
    </source>
</evidence>
<evidence type="ECO:0000259" key="7">
    <source>
        <dbReference type="Pfam" id="PF03914"/>
    </source>
</evidence>
<feature type="compositionally biased region" description="Basic residues" evidence="6">
    <location>
        <begin position="41"/>
        <end position="51"/>
    </location>
</feature>
<dbReference type="PANTHER" id="PTHR14428">
    <property type="entry name" value="NUCLEOLAR COMPLEX PROTEIN 3"/>
    <property type="match status" value="1"/>
</dbReference>
<feature type="domain" description="Nucleolar complex-associated protein 3 N-terminal" evidence="8">
    <location>
        <begin position="159"/>
        <end position="254"/>
    </location>
</feature>
<keyword evidence="3" id="KW-0175">Coiled coil</keyword>
<sequence>VAPQQNRRPSFRKLLKTSGVKLENKQKNRSFKKQNTEKKQRKEQKRLRKALKSATNSQSCHRHVEEEDLQQMKDMAQRASSSPETCQEKSELLRNLEKVPRKMVKMEEKEVIHLLPIKDKRGVIPQSVERGFIKNSVYYLCLSCRAPLSPEERELRLTQRKQQVAALASAVVTDPHNNMKRLKELRSMLTESDSSIAVTVKKLVMFSLMEVFKDIAPTFKIRPLSTAERSSKVKKDTQALREFEESLLSQYKFFLEDLEQIISDWKGSRAKRVQTVSLDSYRGLALVSVKCLCELLLHLSHFNFHNNIIVILVPLMNHRDAEVSRLVCGSFKALFVQDKVGGASLAAVRVVSGLVKNLNYELRPEVLQTLLSLRIKEVQMKRDMDDTAPKHKFMNNKDKKKNLSRMQRKWKKTEERLQKELLEAEADESRDKKLKLHTEILNVVFVIYFRILKKAQKSVLLSVVLEGLAHFAHLINLEFFDDLVSVLQQLVQSGNLSNRESLHCIQTVFTILSGQGDVLTIDPLKFYSQLYSVLLHLHAGSSNDDVSIALRCVDTMFPRRRKHVTLQRVMSYLKRLSTLSLHTLPNASIAVLATNRTLLQTFPRCDALLDTELQGSGCFLPELNEPEHSNAHNATLWSYCPYRHFHPTVRTLAFHLSHGAPTEGSKALSAELCRRAPEDLFEDYSIKDMTFNPPVSSQSATKRKRCTELNLTPGGLTVP</sequence>
<accession>A0A8C6S324</accession>
<feature type="compositionally biased region" description="Basic residues" evidence="6">
    <location>
        <begin position="390"/>
        <end position="409"/>
    </location>
</feature>
<evidence type="ECO:0000313" key="10">
    <source>
        <dbReference type="Proteomes" id="UP000694523"/>
    </source>
</evidence>
<feature type="domain" description="CCAAT-binding factor" evidence="7">
    <location>
        <begin position="501"/>
        <end position="653"/>
    </location>
</feature>
<dbReference type="InterPro" id="IPR011501">
    <property type="entry name" value="Noc3_N"/>
</dbReference>
<dbReference type="Pfam" id="PF03914">
    <property type="entry name" value="CBF"/>
    <property type="match status" value="1"/>
</dbReference>
<dbReference type="InterPro" id="IPR016903">
    <property type="entry name" value="Nucleolar_cplx-assoc_3"/>
</dbReference>
<reference evidence="9" key="2">
    <citation type="submission" date="2025-09" db="UniProtKB">
        <authorList>
            <consortium name="Ensembl"/>
        </authorList>
    </citation>
    <scope>IDENTIFICATION</scope>
</reference>
<evidence type="ECO:0000256" key="2">
    <source>
        <dbReference type="ARBA" id="ARBA00007797"/>
    </source>
</evidence>
<evidence type="ECO:0000256" key="1">
    <source>
        <dbReference type="ARBA" id="ARBA00004604"/>
    </source>
</evidence>